<gene>
    <name evidence="1" type="ORF">SAMN04487895_11260</name>
</gene>
<dbReference type="Proteomes" id="UP000198809">
    <property type="component" value="Unassembled WGS sequence"/>
</dbReference>
<evidence type="ECO:0000313" key="1">
    <source>
        <dbReference type="EMBL" id="SEO80871.1"/>
    </source>
</evidence>
<dbReference type="EMBL" id="FODH01000012">
    <property type="protein sequence ID" value="SEO80871.1"/>
    <property type="molecule type" value="Genomic_DNA"/>
</dbReference>
<sequence>MKYAGTGFPLYKRMLPSSAASSRLPSRKELKGGADAPCRAVTSAPYALNDCRMLKI</sequence>
<reference evidence="1 2" key="1">
    <citation type="submission" date="2016-10" db="EMBL/GenBank/DDBJ databases">
        <authorList>
            <person name="de Groot N.N."/>
        </authorList>
    </citation>
    <scope>NUCLEOTIDE SEQUENCE [LARGE SCALE GENOMIC DNA]</scope>
    <source>
        <strain evidence="1 2">CGMCC 1.10238</strain>
    </source>
</reference>
<accession>A0A1H8SQF4</accession>
<protein>
    <submittedName>
        <fullName evidence="1">Uncharacterized protein</fullName>
    </submittedName>
</protein>
<proteinExistence type="predicted"/>
<name>A0A1H8SQF4_9BACL</name>
<dbReference type="AlphaFoldDB" id="A0A1H8SQF4"/>
<evidence type="ECO:0000313" key="2">
    <source>
        <dbReference type="Proteomes" id="UP000198809"/>
    </source>
</evidence>
<organism evidence="1 2">
    <name type="scientific">Paenibacillus sophorae</name>
    <dbReference type="NCBI Taxonomy" id="1333845"/>
    <lineage>
        <taxon>Bacteria</taxon>
        <taxon>Bacillati</taxon>
        <taxon>Bacillota</taxon>
        <taxon>Bacilli</taxon>
        <taxon>Bacillales</taxon>
        <taxon>Paenibacillaceae</taxon>
        <taxon>Paenibacillus</taxon>
    </lineage>
</organism>